<feature type="transmembrane region" description="Helical" evidence="1">
    <location>
        <begin position="45"/>
        <end position="67"/>
    </location>
</feature>
<dbReference type="AlphaFoldDB" id="M0MSV6"/>
<keyword evidence="1" id="KW-1133">Transmembrane helix</keyword>
<name>M0MSV6_9EURY</name>
<dbReference type="EMBL" id="AOMD01000002">
    <property type="protein sequence ID" value="EMA47834.1"/>
    <property type="molecule type" value="Genomic_DNA"/>
</dbReference>
<dbReference type="PATRIC" id="fig|1227455.4.peg.27"/>
<keyword evidence="4" id="KW-1185">Reference proteome</keyword>
<dbReference type="InterPro" id="IPR058432">
    <property type="entry name" value="DUF8119"/>
</dbReference>
<sequence length="74" mass="8315">MSFREAVGDHISEHRSGMLVDLVFACSWVTMVTVLFRVLDGPEWAYYLCMLAGVIAYYGFFASVAIARENETIS</sequence>
<dbReference type="STRING" id="1227455.C449_00140"/>
<organism evidence="3 4">
    <name type="scientific">Halococcus saccharolyticus DSM 5350</name>
    <dbReference type="NCBI Taxonomy" id="1227455"/>
    <lineage>
        <taxon>Archaea</taxon>
        <taxon>Methanobacteriati</taxon>
        <taxon>Methanobacteriota</taxon>
        <taxon>Stenosarchaea group</taxon>
        <taxon>Halobacteria</taxon>
        <taxon>Halobacteriales</taxon>
        <taxon>Halococcaceae</taxon>
        <taxon>Halococcus</taxon>
    </lineage>
</organism>
<dbReference type="Proteomes" id="UP000011669">
    <property type="component" value="Unassembled WGS sequence"/>
</dbReference>
<comment type="caution">
    <text evidence="3">The sequence shown here is derived from an EMBL/GenBank/DDBJ whole genome shotgun (WGS) entry which is preliminary data.</text>
</comment>
<evidence type="ECO:0000313" key="4">
    <source>
        <dbReference type="Proteomes" id="UP000011669"/>
    </source>
</evidence>
<accession>M0MSV6</accession>
<evidence type="ECO:0000256" key="1">
    <source>
        <dbReference type="SAM" id="Phobius"/>
    </source>
</evidence>
<dbReference type="InParanoid" id="M0MSV6"/>
<evidence type="ECO:0000313" key="3">
    <source>
        <dbReference type="EMBL" id="EMA47834.1"/>
    </source>
</evidence>
<dbReference type="OrthoDB" id="198557at2157"/>
<proteinExistence type="predicted"/>
<feature type="domain" description="DUF8119" evidence="2">
    <location>
        <begin position="1"/>
        <end position="70"/>
    </location>
</feature>
<dbReference type="RefSeq" id="WP_006075816.1">
    <property type="nucleotide sequence ID" value="NZ_AOMD01000002.1"/>
</dbReference>
<protein>
    <recommendedName>
        <fullName evidence="2">DUF8119 domain-containing protein</fullName>
    </recommendedName>
</protein>
<evidence type="ECO:0000259" key="2">
    <source>
        <dbReference type="Pfam" id="PF26436"/>
    </source>
</evidence>
<gene>
    <name evidence="3" type="ORF">C449_00140</name>
</gene>
<keyword evidence="1" id="KW-0812">Transmembrane</keyword>
<keyword evidence="1" id="KW-0472">Membrane</keyword>
<dbReference type="Pfam" id="PF26436">
    <property type="entry name" value="DUF8119"/>
    <property type="match status" value="1"/>
</dbReference>
<reference evidence="3 4" key="1">
    <citation type="journal article" date="2014" name="PLoS Genet.">
        <title>Phylogenetically driven sequencing of extremely halophilic archaea reveals strategies for static and dynamic osmo-response.</title>
        <authorList>
            <person name="Becker E.A."/>
            <person name="Seitzer P.M."/>
            <person name="Tritt A."/>
            <person name="Larsen D."/>
            <person name="Krusor M."/>
            <person name="Yao A.I."/>
            <person name="Wu D."/>
            <person name="Madern D."/>
            <person name="Eisen J.A."/>
            <person name="Darling A.E."/>
            <person name="Facciotti M.T."/>
        </authorList>
    </citation>
    <scope>NUCLEOTIDE SEQUENCE [LARGE SCALE GENOMIC DNA]</scope>
    <source>
        <strain evidence="3 4">DSM 5350</strain>
    </source>
</reference>
<feature type="transmembrane region" description="Helical" evidence="1">
    <location>
        <begin position="20"/>
        <end position="39"/>
    </location>
</feature>